<reference evidence="2 3" key="1">
    <citation type="journal article" date="2013" name="BMC Genomics">
        <title>Genomics-driven discovery of the pneumocandin biosynthetic gene cluster in the fungus Glarea lozoyensis.</title>
        <authorList>
            <person name="Chen L."/>
            <person name="Yue Q."/>
            <person name="Zhang X."/>
            <person name="Xiang M."/>
            <person name="Wang C."/>
            <person name="Li S."/>
            <person name="Che Y."/>
            <person name="Ortiz-Lopez F.J."/>
            <person name="Bills G.F."/>
            <person name="Liu X."/>
            <person name="An Z."/>
        </authorList>
    </citation>
    <scope>NUCLEOTIDE SEQUENCE [LARGE SCALE GENOMIC DNA]</scope>
    <source>
        <strain evidence="3">ATCC 20868 / MF5171</strain>
    </source>
</reference>
<dbReference type="GeneID" id="19461998"/>
<protein>
    <submittedName>
        <fullName evidence="2">Uncharacterized protein</fullName>
    </submittedName>
</protein>
<sequence length="164" mass="18343">MSFPFETYEDTSRLVPTLPAPGPAAPAVQDVRALVKTWLPQSERLRQTEIGNEQAVLEKRVQVEALTLRAPGHPADDRGREVDRERAPASYRYVPPQPQLLPQVPDARCQMPDAAVQKLQRRQTRRALHVPIPPPVRARLPGHVSLNGTGKTRCDWQTPKNGVD</sequence>
<dbReference type="RefSeq" id="XP_008086218.1">
    <property type="nucleotide sequence ID" value="XM_008088027.1"/>
</dbReference>
<evidence type="ECO:0000313" key="2">
    <source>
        <dbReference type="EMBL" id="EPE27028.1"/>
    </source>
</evidence>
<gene>
    <name evidence="2" type="ORF">GLAREA_02942</name>
</gene>
<evidence type="ECO:0000256" key="1">
    <source>
        <dbReference type="SAM" id="MobiDB-lite"/>
    </source>
</evidence>
<keyword evidence="3" id="KW-1185">Reference proteome</keyword>
<name>S3DKE4_GLAL2</name>
<dbReference type="Proteomes" id="UP000016922">
    <property type="component" value="Unassembled WGS sequence"/>
</dbReference>
<dbReference type="AlphaFoldDB" id="S3DKE4"/>
<accession>S3DKE4</accession>
<feature type="region of interest" description="Disordered" evidence="1">
    <location>
        <begin position="133"/>
        <end position="164"/>
    </location>
</feature>
<dbReference type="KEGG" id="glz:GLAREA_02942"/>
<evidence type="ECO:0000313" key="3">
    <source>
        <dbReference type="Proteomes" id="UP000016922"/>
    </source>
</evidence>
<organism evidence="2 3">
    <name type="scientific">Glarea lozoyensis (strain ATCC 20868 / MF5171)</name>
    <dbReference type="NCBI Taxonomy" id="1116229"/>
    <lineage>
        <taxon>Eukaryota</taxon>
        <taxon>Fungi</taxon>
        <taxon>Dikarya</taxon>
        <taxon>Ascomycota</taxon>
        <taxon>Pezizomycotina</taxon>
        <taxon>Leotiomycetes</taxon>
        <taxon>Helotiales</taxon>
        <taxon>Helotiaceae</taxon>
        <taxon>Glarea</taxon>
    </lineage>
</organism>
<dbReference type="HOGENOM" id="CLU_1619190_0_0_1"/>
<feature type="region of interest" description="Disordered" evidence="1">
    <location>
        <begin position="68"/>
        <end position="101"/>
    </location>
</feature>
<dbReference type="EMBL" id="KE145370">
    <property type="protein sequence ID" value="EPE27028.1"/>
    <property type="molecule type" value="Genomic_DNA"/>
</dbReference>
<feature type="compositionally biased region" description="Basic and acidic residues" evidence="1">
    <location>
        <begin position="74"/>
        <end position="87"/>
    </location>
</feature>
<proteinExistence type="predicted"/>